<dbReference type="InterPro" id="IPR036291">
    <property type="entry name" value="NAD(P)-bd_dom_sf"/>
</dbReference>
<dbReference type="HOGENOM" id="CLU_010194_1_1_0"/>
<dbReference type="InParanoid" id="E8N1T1"/>
<dbReference type="eggNOG" id="COG1028">
    <property type="taxonomic scope" value="Bacteria"/>
</dbReference>
<comment type="similarity">
    <text evidence="1">Belongs to the short-chain dehydrogenases/reductases (SDR) family.</text>
</comment>
<evidence type="ECO:0000256" key="2">
    <source>
        <dbReference type="ARBA" id="ARBA00023002"/>
    </source>
</evidence>
<dbReference type="InterPro" id="IPR002347">
    <property type="entry name" value="SDR_fam"/>
</dbReference>
<keyword evidence="2" id="KW-0560">Oxidoreductase</keyword>
<evidence type="ECO:0000313" key="4">
    <source>
        <dbReference type="Proteomes" id="UP000008922"/>
    </source>
</evidence>
<sequence>MSFEKTHEPRYMLITGAAGGIGRATVKVFAEAGWVVIGVDRRPFGEDFPQNGLFIQADIADPEALRGIYDQAAAFTHTLDAVINNAAIQIAKPLLETTAEEWDLVMASNLRSVFLGAKLGYPLLKAGGGGAIVNVSSVHAIATSANISSYAASKGGLLALTRAMAIEFAPDNIRVNAILPGAVDTPMLRMSMQRGSLTGSDVLDRLENLARKTVNGRVAQPEEIARCIYFLADSTQSSFMTGQALVVDGGATARLSTE</sequence>
<protein>
    <submittedName>
        <fullName evidence="3">Oxidoreductase</fullName>
    </submittedName>
</protein>
<dbReference type="PRINTS" id="PR00080">
    <property type="entry name" value="SDRFAMILY"/>
</dbReference>
<dbReference type="Gene3D" id="3.40.50.720">
    <property type="entry name" value="NAD(P)-binding Rossmann-like Domain"/>
    <property type="match status" value="1"/>
</dbReference>
<accession>E8N1T1</accession>
<keyword evidence="4" id="KW-1185">Reference proteome</keyword>
<dbReference type="RefSeq" id="WP_013559081.1">
    <property type="nucleotide sequence ID" value="NC_014960.1"/>
</dbReference>
<organism evidence="3 4">
    <name type="scientific">Anaerolinea thermophila (strain DSM 14523 / JCM 11388 / NBRC 100420 / UNI-1)</name>
    <dbReference type="NCBI Taxonomy" id="926569"/>
    <lineage>
        <taxon>Bacteria</taxon>
        <taxon>Bacillati</taxon>
        <taxon>Chloroflexota</taxon>
        <taxon>Anaerolineae</taxon>
        <taxon>Anaerolineales</taxon>
        <taxon>Anaerolineaceae</taxon>
        <taxon>Anaerolinea</taxon>
    </lineage>
</organism>
<reference evidence="3 4" key="1">
    <citation type="submission" date="2010-12" db="EMBL/GenBank/DDBJ databases">
        <title>Whole genome sequence of Anaerolinea thermophila UNI-1.</title>
        <authorList>
            <person name="Narita-Yamada S."/>
            <person name="Kishi E."/>
            <person name="Watanabe Y."/>
            <person name="Takasaki K."/>
            <person name="Ankai A."/>
            <person name="Oguchi A."/>
            <person name="Fukui S."/>
            <person name="Takahashi M."/>
            <person name="Yashiro I."/>
            <person name="Hosoyama A."/>
            <person name="Sekiguchi Y."/>
            <person name="Hanada S."/>
            <person name="Fujita N."/>
        </authorList>
    </citation>
    <scope>NUCLEOTIDE SEQUENCE [LARGE SCALE GENOMIC DNA]</scope>
    <source>
        <strain evidence="4">DSM 14523 / JCM 11388 / NBRC 100420 / UNI-1</strain>
    </source>
</reference>
<dbReference type="PANTHER" id="PTHR24321:SF8">
    <property type="entry name" value="ESTRADIOL 17-BETA-DEHYDROGENASE 8-RELATED"/>
    <property type="match status" value="1"/>
</dbReference>
<dbReference type="PRINTS" id="PR00081">
    <property type="entry name" value="GDHRDH"/>
</dbReference>
<proteinExistence type="inferred from homology"/>
<dbReference type="Proteomes" id="UP000008922">
    <property type="component" value="Chromosome"/>
</dbReference>
<dbReference type="EMBL" id="AP012029">
    <property type="protein sequence ID" value="BAJ62686.1"/>
    <property type="molecule type" value="Genomic_DNA"/>
</dbReference>
<dbReference type="STRING" id="926569.ANT_06520"/>
<dbReference type="AlphaFoldDB" id="E8N1T1"/>
<dbReference type="FunCoup" id="E8N1T1">
    <property type="interactions" value="218"/>
</dbReference>
<dbReference type="CDD" id="cd05233">
    <property type="entry name" value="SDR_c"/>
    <property type="match status" value="1"/>
</dbReference>
<dbReference type="PANTHER" id="PTHR24321">
    <property type="entry name" value="DEHYDROGENASES, SHORT CHAIN"/>
    <property type="match status" value="1"/>
</dbReference>
<dbReference type="KEGG" id="atm:ANT_06520"/>
<dbReference type="Pfam" id="PF13561">
    <property type="entry name" value="adh_short_C2"/>
    <property type="match status" value="1"/>
</dbReference>
<name>E8N1T1_ANATU</name>
<dbReference type="PROSITE" id="PS00061">
    <property type="entry name" value="ADH_SHORT"/>
    <property type="match status" value="1"/>
</dbReference>
<dbReference type="SUPFAM" id="SSF51735">
    <property type="entry name" value="NAD(P)-binding Rossmann-fold domains"/>
    <property type="match status" value="1"/>
</dbReference>
<dbReference type="FunFam" id="3.40.50.720:FF:000084">
    <property type="entry name" value="Short-chain dehydrogenase reductase"/>
    <property type="match status" value="1"/>
</dbReference>
<evidence type="ECO:0000256" key="1">
    <source>
        <dbReference type="ARBA" id="ARBA00006484"/>
    </source>
</evidence>
<gene>
    <name evidence="3" type="ordered locus">ANT_06520</name>
</gene>
<evidence type="ECO:0000313" key="3">
    <source>
        <dbReference type="EMBL" id="BAJ62686.1"/>
    </source>
</evidence>
<dbReference type="InterPro" id="IPR020904">
    <property type="entry name" value="Sc_DH/Rdtase_CS"/>
</dbReference>
<dbReference type="GO" id="GO:0016491">
    <property type="term" value="F:oxidoreductase activity"/>
    <property type="evidence" value="ECO:0007669"/>
    <property type="project" value="UniProtKB-KW"/>
</dbReference>